<dbReference type="InParanoid" id="B6IGH3"/>
<evidence type="ECO:0000313" key="3">
    <source>
        <dbReference type="Proteomes" id="UP000008549"/>
    </source>
</evidence>
<protein>
    <submittedName>
        <fullName evidence="2">Protein CBG27373</fullName>
    </submittedName>
</protein>
<proteinExistence type="predicted"/>
<organism evidence="2 3">
    <name type="scientific">Caenorhabditis briggsae</name>
    <dbReference type="NCBI Taxonomy" id="6238"/>
    <lineage>
        <taxon>Eukaryota</taxon>
        <taxon>Metazoa</taxon>
        <taxon>Ecdysozoa</taxon>
        <taxon>Nematoda</taxon>
        <taxon>Chromadorea</taxon>
        <taxon>Rhabditida</taxon>
        <taxon>Rhabditina</taxon>
        <taxon>Rhabditomorpha</taxon>
        <taxon>Rhabditoidea</taxon>
        <taxon>Rhabditidae</taxon>
        <taxon>Peloderinae</taxon>
        <taxon>Caenorhabditis</taxon>
    </lineage>
</organism>
<dbReference type="KEGG" id="cbr:CBG_27373"/>
<name>B6IGH3_CAEBR</name>
<sequence>MDTEDKRMRSVSSSFKTNDGESTRSVAKFNRTMTHKKIQPSVSISRSDSRSLQKKVTFSMKLTQSESINLMKKTHSGITQNPNCHINLKVTKKQQNPPISRSVSDSSCVRTQSKSDANRRIKKDERSKLPRPPGQKLQQRKKITKDQQSQLEHDFIFRNPDWTTTVGREEYRLANCPDIRRDQIVNFMKR</sequence>
<feature type="region of interest" description="Disordered" evidence="1">
    <location>
        <begin position="92"/>
        <end position="151"/>
    </location>
</feature>
<feature type="region of interest" description="Disordered" evidence="1">
    <location>
        <begin position="1"/>
        <end position="53"/>
    </location>
</feature>
<dbReference type="GeneID" id="68918826"/>
<dbReference type="WormBase" id="CBG27373">
    <property type="protein sequence ID" value="CBP46922"/>
    <property type="gene ID" value="WBGene00088787"/>
</dbReference>
<accession>B6IGH3</accession>
<dbReference type="CTD" id="68918826"/>
<dbReference type="EMBL" id="HE601320">
    <property type="protein sequence ID" value="CAR99003.1"/>
    <property type="molecule type" value="Genomic_DNA"/>
</dbReference>
<dbReference type="RefSeq" id="XP_045098570.1">
    <property type="nucleotide sequence ID" value="XM_045237284.1"/>
</dbReference>
<reference evidence="2 3" key="2">
    <citation type="journal article" date="2011" name="PLoS Genet.">
        <title>Caenorhabditis briggsae recombinant inbred line genotypes reveal inter-strain incompatibility and the evolution of recombination.</title>
        <authorList>
            <person name="Ross J.A."/>
            <person name="Koboldt D.C."/>
            <person name="Staisch J.E."/>
            <person name="Chamberlin H.M."/>
            <person name="Gupta B.P."/>
            <person name="Miller R.D."/>
            <person name="Baird S.E."/>
            <person name="Haag E.S."/>
        </authorList>
    </citation>
    <scope>NUCLEOTIDE SEQUENCE [LARGE SCALE GENOMIC DNA]</scope>
    <source>
        <strain evidence="2 3">AF16</strain>
    </source>
</reference>
<evidence type="ECO:0000256" key="1">
    <source>
        <dbReference type="SAM" id="MobiDB-lite"/>
    </source>
</evidence>
<dbReference type="HOGENOM" id="CLU_1429204_0_0_1"/>
<dbReference type="Proteomes" id="UP000008549">
    <property type="component" value="Unassembled WGS sequence"/>
</dbReference>
<keyword evidence="3" id="KW-1185">Reference proteome</keyword>
<reference evidence="2 3" key="1">
    <citation type="journal article" date="2003" name="PLoS Biol.">
        <title>The genome sequence of Caenorhabditis briggsae: a platform for comparative genomics.</title>
        <authorList>
            <person name="Stein L.D."/>
            <person name="Bao Z."/>
            <person name="Blasiar D."/>
            <person name="Blumenthal T."/>
            <person name="Brent M.R."/>
            <person name="Chen N."/>
            <person name="Chinwalla A."/>
            <person name="Clarke L."/>
            <person name="Clee C."/>
            <person name="Coghlan A."/>
            <person name="Coulson A."/>
            <person name="D'Eustachio P."/>
            <person name="Fitch D.H."/>
            <person name="Fulton L.A."/>
            <person name="Fulton R.E."/>
            <person name="Griffiths-Jones S."/>
            <person name="Harris T.W."/>
            <person name="Hillier L.W."/>
            <person name="Kamath R."/>
            <person name="Kuwabara P.E."/>
            <person name="Mardis E.R."/>
            <person name="Marra M.A."/>
            <person name="Miner T.L."/>
            <person name="Minx P."/>
            <person name="Mullikin J.C."/>
            <person name="Plumb R.W."/>
            <person name="Rogers J."/>
            <person name="Schein J.E."/>
            <person name="Sohrmann M."/>
            <person name="Spieth J."/>
            <person name="Stajich J.E."/>
            <person name="Wei C."/>
            <person name="Willey D."/>
            <person name="Wilson R.K."/>
            <person name="Durbin R."/>
            <person name="Waterston R.H."/>
        </authorList>
    </citation>
    <scope>NUCLEOTIDE SEQUENCE [LARGE SCALE GENOMIC DNA]</scope>
    <source>
        <strain evidence="2 3">AF16</strain>
    </source>
</reference>
<gene>
    <name evidence="2 4" type="ORF">CBG27373</name>
    <name evidence="2" type="ORF">CBG_27373</name>
</gene>
<evidence type="ECO:0000313" key="2">
    <source>
        <dbReference type="EMBL" id="CAR99003.1"/>
    </source>
</evidence>
<feature type="compositionally biased region" description="Polar residues" evidence="1">
    <location>
        <begin position="93"/>
        <end position="115"/>
    </location>
</feature>
<evidence type="ECO:0000313" key="4">
    <source>
        <dbReference type="WormBase" id="CBG27373"/>
    </source>
</evidence>
<dbReference type="AlphaFoldDB" id="B6IGH3"/>
<feature type="compositionally biased region" description="Basic and acidic residues" evidence="1">
    <location>
        <begin position="116"/>
        <end position="128"/>
    </location>
</feature>